<accession>A0A8B8L6Z8</accession>
<evidence type="ECO:0000256" key="2">
    <source>
        <dbReference type="ARBA" id="ARBA00022676"/>
    </source>
</evidence>
<protein>
    <recommendedName>
        <fullName evidence="5">Glycosyltransferase</fullName>
        <ecNumber evidence="5">2.4.1.-</ecNumber>
    </recommendedName>
</protein>
<dbReference type="GO" id="GO:0008194">
    <property type="term" value="F:UDP-glycosyltransferase activity"/>
    <property type="evidence" value="ECO:0007669"/>
    <property type="project" value="InterPro"/>
</dbReference>
<dbReference type="PANTHER" id="PTHR48046:SF6">
    <property type="entry name" value="GLYCOSYLTRANSFERASE"/>
    <property type="match status" value="1"/>
</dbReference>
<dbReference type="FunFam" id="3.40.50.2000:FF:000051">
    <property type="entry name" value="Glycosyltransferase"/>
    <property type="match status" value="1"/>
</dbReference>
<dbReference type="CDD" id="cd03784">
    <property type="entry name" value="GT1_Gtf-like"/>
    <property type="match status" value="1"/>
</dbReference>
<keyword evidence="3 4" id="KW-0808">Transferase</keyword>
<name>A0A8B8L6Z8_ABRPR</name>
<dbReference type="PANTHER" id="PTHR48046">
    <property type="entry name" value="UDP-GLYCOSYLTRANSFERASE 72E1"/>
    <property type="match status" value="1"/>
</dbReference>
<keyword evidence="6" id="KW-1185">Reference proteome</keyword>
<dbReference type="AlphaFoldDB" id="A0A8B8L6Z8"/>
<dbReference type="KEGG" id="aprc:113862258"/>
<dbReference type="EC" id="2.4.1.-" evidence="5"/>
<dbReference type="Pfam" id="PF00201">
    <property type="entry name" value="UDPGT"/>
    <property type="match status" value="1"/>
</dbReference>
<gene>
    <name evidence="7" type="primary">LOC113862258</name>
</gene>
<evidence type="ECO:0000256" key="4">
    <source>
        <dbReference type="RuleBase" id="RU003718"/>
    </source>
</evidence>
<reference evidence="6" key="1">
    <citation type="journal article" date="2019" name="Toxins">
        <title>Detection of Abrin-Like and Prepropulchellin-Like Toxin Genes and Transcripts Using Whole Genome Sequencing and Full-Length Transcript Sequencing of Abrus precatorius.</title>
        <authorList>
            <person name="Hovde B.T."/>
            <person name="Daligault H.E."/>
            <person name="Hanschen E.R."/>
            <person name="Kunde Y.A."/>
            <person name="Johnson M.B."/>
            <person name="Starkenburg S.R."/>
            <person name="Johnson S.L."/>
        </authorList>
    </citation>
    <scope>NUCLEOTIDE SEQUENCE [LARGE SCALE GENOMIC DNA]</scope>
</reference>
<dbReference type="InterPro" id="IPR002213">
    <property type="entry name" value="UDP_glucos_trans"/>
</dbReference>
<evidence type="ECO:0000313" key="6">
    <source>
        <dbReference type="Proteomes" id="UP000694853"/>
    </source>
</evidence>
<dbReference type="Proteomes" id="UP000694853">
    <property type="component" value="Unplaced"/>
</dbReference>
<evidence type="ECO:0000256" key="1">
    <source>
        <dbReference type="ARBA" id="ARBA00009995"/>
    </source>
</evidence>
<dbReference type="OrthoDB" id="5835829at2759"/>
<evidence type="ECO:0000313" key="7">
    <source>
        <dbReference type="RefSeq" id="XP_027351153.1"/>
    </source>
</evidence>
<dbReference type="GeneID" id="113862258"/>
<dbReference type="InterPro" id="IPR035595">
    <property type="entry name" value="UDP_glycos_trans_CS"/>
</dbReference>
<reference evidence="7" key="2">
    <citation type="submission" date="2025-08" db="UniProtKB">
        <authorList>
            <consortium name="RefSeq"/>
        </authorList>
    </citation>
    <scope>IDENTIFICATION</scope>
    <source>
        <tissue evidence="7">Young leaves</tissue>
    </source>
</reference>
<evidence type="ECO:0000256" key="5">
    <source>
        <dbReference type="RuleBase" id="RU362057"/>
    </source>
</evidence>
<comment type="similarity">
    <text evidence="1 4">Belongs to the UDP-glycosyltransferase family.</text>
</comment>
<evidence type="ECO:0000256" key="3">
    <source>
        <dbReference type="ARBA" id="ARBA00022679"/>
    </source>
</evidence>
<dbReference type="FunFam" id="3.40.50.2000:FF:000054">
    <property type="entry name" value="Glycosyltransferase"/>
    <property type="match status" value="1"/>
</dbReference>
<dbReference type="Gene3D" id="3.40.50.2000">
    <property type="entry name" value="Glycogen Phosphorylase B"/>
    <property type="match status" value="2"/>
</dbReference>
<dbReference type="RefSeq" id="XP_027351153.1">
    <property type="nucleotide sequence ID" value="XM_027495352.1"/>
</dbReference>
<dbReference type="SUPFAM" id="SSF53756">
    <property type="entry name" value="UDP-Glycosyltransferase/glycogen phosphorylase"/>
    <property type="match status" value="1"/>
</dbReference>
<organism evidence="6 7">
    <name type="scientific">Abrus precatorius</name>
    <name type="common">Indian licorice</name>
    <name type="synonym">Glycine abrus</name>
    <dbReference type="NCBI Taxonomy" id="3816"/>
    <lineage>
        <taxon>Eukaryota</taxon>
        <taxon>Viridiplantae</taxon>
        <taxon>Streptophyta</taxon>
        <taxon>Embryophyta</taxon>
        <taxon>Tracheophyta</taxon>
        <taxon>Spermatophyta</taxon>
        <taxon>Magnoliopsida</taxon>
        <taxon>eudicotyledons</taxon>
        <taxon>Gunneridae</taxon>
        <taxon>Pentapetalae</taxon>
        <taxon>rosids</taxon>
        <taxon>fabids</taxon>
        <taxon>Fabales</taxon>
        <taxon>Fabaceae</taxon>
        <taxon>Papilionoideae</taxon>
        <taxon>50 kb inversion clade</taxon>
        <taxon>NPAAA clade</taxon>
        <taxon>indigoferoid/millettioid clade</taxon>
        <taxon>Abreae</taxon>
        <taxon>Abrus</taxon>
    </lineage>
</organism>
<keyword evidence="2 4" id="KW-0328">Glycosyltransferase</keyword>
<proteinExistence type="inferred from homology"/>
<dbReference type="PROSITE" id="PS00375">
    <property type="entry name" value="UDPGT"/>
    <property type="match status" value="1"/>
</dbReference>
<sequence>MAKIIHIAIFSLPTYSHQASIIEFCKKLLHLHQQFHVTCIFPTISSPIPATVILLKSLPSTANCIYLPPVNEEDLPKDAPLAMQVQHAVSQSLSSFRDTLSSLHATTPLAALVTDVFANEALEIAKEFNLLSYIYFTTSTMTLSLLLQFPTLHEKVSGEYPDHIESIQIPGCMPIRGHDLPDDFHDRSSVVYKLILQRSKRLSLADGFLVNSFYEMEEDIVRSLQEHSGSSKNNAPIYLVGPIIQTGSSNMSNISQCLSWLENQRPQSVLYVSFGSLCSLSQQQLNELALGLELSGQKFLWVLRAPSDSTNPTFVGARNDDPLQFLPHGFLERTKEQGLVIPYWAPQTQILSNISTGGFITHCGWNSTLESIVMGVPMITWPLCADQKMNAILLAEGLKVALRPEFNKNDGTVEKEEIAKVIKGLILGDERNEIRQRIEKLKDAAANAFKEHGSSTRELFQFGTQMENLFLREPFK</sequence>